<dbReference type="InterPro" id="IPR058724">
    <property type="entry name" value="YhzF"/>
</dbReference>
<gene>
    <name evidence="2" type="ORF">AM592_02730</name>
</gene>
<reference evidence="3" key="1">
    <citation type="submission" date="2015-08" db="EMBL/GenBank/DDBJ databases">
        <title>Genome sequencing project for genomic taxonomy and phylogenomics of Bacillus-like bacteria.</title>
        <authorList>
            <person name="Liu B."/>
            <person name="Wang J."/>
            <person name="Zhu Y."/>
            <person name="Liu G."/>
            <person name="Chen Q."/>
            <person name="Chen Z."/>
            <person name="Lan J."/>
            <person name="Che J."/>
            <person name="Ge C."/>
            <person name="Shi H."/>
            <person name="Pan Z."/>
            <person name="Liu X."/>
        </authorList>
    </citation>
    <scope>NUCLEOTIDE SEQUENCE [LARGE SCALE GENOMIC DNA]</scope>
    <source>
        <strain evidence="3">FJAT-4402</strain>
    </source>
</reference>
<sequence>MILILSIIGIVCFAGSLRYLHLLGAQASYPPKHVLRQKATMCATGLCIALLLILLLRLL</sequence>
<organism evidence="2 3">
    <name type="scientific">Bacillus gobiensis</name>
    <dbReference type="NCBI Taxonomy" id="1441095"/>
    <lineage>
        <taxon>Bacteria</taxon>
        <taxon>Bacillati</taxon>
        <taxon>Bacillota</taxon>
        <taxon>Bacilli</taxon>
        <taxon>Bacillales</taxon>
        <taxon>Bacillaceae</taxon>
        <taxon>Bacillus</taxon>
    </lineage>
</organism>
<reference evidence="2 3" key="2">
    <citation type="journal article" date="2016" name="Int. J. Syst. Evol. Microbiol.">
        <title>Bacillus gobiensis sp. nov., isolated from a soil sample.</title>
        <authorList>
            <person name="Liu B."/>
            <person name="Liu G.H."/>
            <person name="Cetin S."/>
            <person name="Schumann P."/>
            <person name="Pan Z.Z."/>
            <person name="Chen Q.Q."/>
        </authorList>
    </citation>
    <scope>NUCLEOTIDE SEQUENCE [LARGE SCALE GENOMIC DNA]</scope>
    <source>
        <strain evidence="2 3">FJAT-4402</strain>
    </source>
</reference>
<dbReference type="PATRIC" id="fig|1441095.3.peg.593"/>
<dbReference type="AlphaFoldDB" id="A0A0M3R911"/>
<keyword evidence="1" id="KW-0812">Transmembrane</keyword>
<proteinExistence type="predicted"/>
<dbReference type="RefSeq" id="WP_053602356.1">
    <property type="nucleotide sequence ID" value="NZ_CP012600.1"/>
</dbReference>
<accession>A0A0M3R911</accession>
<evidence type="ECO:0000256" key="1">
    <source>
        <dbReference type="SAM" id="Phobius"/>
    </source>
</evidence>
<keyword evidence="1" id="KW-0472">Membrane</keyword>
<dbReference type="Proteomes" id="UP000067625">
    <property type="component" value="Chromosome"/>
</dbReference>
<dbReference type="EMBL" id="CP012600">
    <property type="protein sequence ID" value="ALC80616.1"/>
    <property type="molecule type" value="Genomic_DNA"/>
</dbReference>
<keyword evidence="1" id="KW-1133">Transmembrane helix</keyword>
<keyword evidence="3" id="KW-1185">Reference proteome</keyword>
<evidence type="ECO:0000313" key="3">
    <source>
        <dbReference type="Proteomes" id="UP000067625"/>
    </source>
</evidence>
<protein>
    <submittedName>
        <fullName evidence="2">Uncharacterized protein</fullName>
    </submittedName>
</protein>
<name>A0A0M3R911_9BACI</name>
<dbReference type="OrthoDB" id="2943546at2"/>
<evidence type="ECO:0000313" key="2">
    <source>
        <dbReference type="EMBL" id="ALC80616.1"/>
    </source>
</evidence>
<feature type="transmembrane region" description="Helical" evidence="1">
    <location>
        <begin position="38"/>
        <end position="56"/>
    </location>
</feature>
<dbReference type="Pfam" id="PF26302">
    <property type="entry name" value="YhzF"/>
    <property type="match status" value="1"/>
</dbReference>